<organism evidence="1 2">
    <name type="scientific">Brachionus calyciflorus</name>
    <dbReference type="NCBI Taxonomy" id="104777"/>
    <lineage>
        <taxon>Eukaryota</taxon>
        <taxon>Metazoa</taxon>
        <taxon>Spiralia</taxon>
        <taxon>Gnathifera</taxon>
        <taxon>Rotifera</taxon>
        <taxon>Eurotatoria</taxon>
        <taxon>Monogononta</taxon>
        <taxon>Pseudotrocha</taxon>
        <taxon>Ploima</taxon>
        <taxon>Brachionidae</taxon>
        <taxon>Brachionus</taxon>
    </lineage>
</organism>
<name>A0A814ARM2_9BILA</name>
<comment type="caution">
    <text evidence="1">The sequence shown here is derived from an EMBL/GenBank/DDBJ whole genome shotgun (WGS) entry which is preliminary data.</text>
</comment>
<evidence type="ECO:0000313" key="2">
    <source>
        <dbReference type="Proteomes" id="UP000663879"/>
    </source>
</evidence>
<dbReference type="Proteomes" id="UP000663879">
    <property type="component" value="Unassembled WGS sequence"/>
</dbReference>
<proteinExistence type="predicted"/>
<sequence>MISNVAILNKPTDQTIKKSHNSNNKGKLNDKFLVPKLDFSACIPDRKIAPDFCRGPKIEKETYLENANYDIELFEKIKSDITEEMTSQNLRTQELEEKMNFQSKETELKINKMEHTVAFIVS</sequence>
<protein>
    <submittedName>
        <fullName evidence="1">Uncharacterized protein</fullName>
    </submittedName>
</protein>
<dbReference type="AlphaFoldDB" id="A0A814ARM2"/>
<keyword evidence="2" id="KW-1185">Reference proteome</keyword>
<accession>A0A814ARM2</accession>
<reference evidence="1" key="1">
    <citation type="submission" date="2021-02" db="EMBL/GenBank/DDBJ databases">
        <authorList>
            <person name="Nowell W R."/>
        </authorList>
    </citation>
    <scope>NUCLEOTIDE SEQUENCE</scope>
    <source>
        <strain evidence="1">Ploen Becks lab</strain>
    </source>
</reference>
<gene>
    <name evidence="1" type="ORF">OXX778_LOCUS12221</name>
</gene>
<evidence type="ECO:0000313" key="1">
    <source>
        <dbReference type="EMBL" id="CAF0917420.1"/>
    </source>
</evidence>
<dbReference type="EMBL" id="CAJNOC010002183">
    <property type="protein sequence ID" value="CAF0917420.1"/>
    <property type="molecule type" value="Genomic_DNA"/>
</dbReference>